<feature type="compositionally biased region" description="Polar residues" evidence="1">
    <location>
        <begin position="499"/>
        <end position="536"/>
    </location>
</feature>
<name>A0A8X7NBT5_9BASI</name>
<feature type="region of interest" description="Disordered" evidence="1">
    <location>
        <begin position="472"/>
        <end position="546"/>
    </location>
</feature>
<sequence>MQALTAPTSLPPNSEVYLLADFCLRQISNKRQVIEAALQGANTLRTSLENPFDDLGSVVRDGNMIGQIGALTLSVSRTNAYLSTLVDILEDTSVQLDHLCAVYAETVQAIDAYALARTARKAFPKLRIVHSKPWSLSDADSHKLERWANDVRYQYDEAEVSFIVAKEKNQALREEKDVQSDTDGFDEGDLALPKARFSNSEKENVPPTSQGIAVAQTRQTSVFKKPQEQERKVPKESSCTKEGKPAPRALTLEQTKQTGRAAKARQTGTLPEERAQRKRSGERTTPAGERDHKAAGPDLKPCASDAEGSISANPFSLQSVGWLQTPNAESDSNGGEKITAQIDEDAKAKVKDDEGTEGQLTVFYESELHILEDHGTITEDPEPTGRTTSNDVPSATRNAHKAKHEGKQNGRNKDQLTVHSSVRRPLSKLPVNIAPIPHTEEKLRQESAGHTPVAVRRAPQIARIFRNKENGPNIFLPRHRSEKDPARRRSDEHEEWLQNFRTGSSFAMDGGTNTSMSTHSYRTASMDFPSTSSRNNTKPRRSDEHETWLRSFRTNSRLWTDGIFSDAEAESRVTTTSRTTLLEGESGQVSVDGRQSRQASHESSTEASNSSESNISATFSRRRGTAKRDTLGHIQRILAYNGSSASADAQVNSVKSDSDEICYTPRPKAGRRGRLPSFNGGYLL</sequence>
<feature type="compositionally biased region" description="Basic and acidic residues" evidence="1">
    <location>
        <begin position="225"/>
        <end position="245"/>
    </location>
</feature>
<feature type="region of interest" description="Disordered" evidence="1">
    <location>
        <begin position="575"/>
        <end position="628"/>
    </location>
</feature>
<feature type="compositionally biased region" description="Basic and acidic residues" evidence="1">
    <location>
        <begin position="479"/>
        <end position="496"/>
    </location>
</feature>
<evidence type="ECO:0000313" key="3">
    <source>
        <dbReference type="Proteomes" id="UP000078113"/>
    </source>
</evidence>
<gene>
    <name evidence="2" type="ORF">A4X09_0g2785</name>
</gene>
<organism evidence="2 3">
    <name type="scientific">Tilletia walkeri</name>
    <dbReference type="NCBI Taxonomy" id="117179"/>
    <lineage>
        <taxon>Eukaryota</taxon>
        <taxon>Fungi</taxon>
        <taxon>Dikarya</taxon>
        <taxon>Basidiomycota</taxon>
        <taxon>Ustilaginomycotina</taxon>
        <taxon>Exobasidiomycetes</taxon>
        <taxon>Tilletiales</taxon>
        <taxon>Tilletiaceae</taxon>
        <taxon>Tilletia</taxon>
    </lineage>
</organism>
<dbReference type="EMBL" id="LWDG02000088">
    <property type="protein sequence ID" value="KAE8269570.1"/>
    <property type="molecule type" value="Genomic_DNA"/>
</dbReference>
<feature type="region of interest" description="Disordered" evidence="1">
    <location>
        <begin position="665"/>
        <end position="684"/>
    </location>
</feature>
<feature type="compositionally biased region" description="Basic and acidic residues" evidence="1">
    <location>
        <begin position="271"/>
        <end position="295"/>
    </location>
</feature>
<feature type="compositionally biased region" description="Basic and acidic residues" evidence="1">
    <location>
        <begin position="405"/>
        <end position="416"/>
    </location>
</feature>
<feature type="compositionally biased region" description="Polar residues" evidence="1">
    <location>
        <begin position="385"/>
        <end position="397"/>
    </location>
</feature>
<reference evidence="2" key="2">
    <citation type="journal article" date="2019" name="IMA Fungus">
        <title>Genome sequencing and comparison of five Tilletia species to identify candidate genes for the detection of regulated species infecting wheat.</title>
        <authorList>
            <person name="Nguyen H.D.T."/>
            <person name="Sultana T."/>
            <person name="Kesanakurti P."/>
            <person name="Hambleton S."/>
        </authorList>
    </citation>
    <scope>NUCLEOTIDE SEQUENCE</scope>
    <source>
        <strain evidence="2">DAOMC 236422</strain>
    </source>
</reference>
<dbReference type="Proteomes" id="UP000078113">
    <property type="component" value="Unassembled WGS sequence"/>
</dbReference>
<comment type="caution">
    <text evidence="2">The sequence shown here is derived from an EMBL/GenBank/DDBJ whole genome shotgun (WGS) entry which is preliminary data.</text>
</comment>
<protein>
    <submittedName>
        <fullName evidence="2">Uncharacterized protein</fullName>
    </submittedName>
</protein>
<evidence type="ECO:0000313" key="2">
    <source>
        <dbReference type="EMBL" id="KAE8269570.1"/>
    </source>
</evidence>
<keyword evidence="3" id="KW-1185">Reference proteome</keyword>
<dbReference type="AlphaFoldDB" id="A0A8X7NBT5"/>
<feature type="region of interest" description="Disordered" evidence="1">
    <location>
        <begin position="221"/>
        <end position="311"/>
    </location>
</feature>
<accession>A0A8X7NBT5</accession>
<feature type="region of interest" description="Disordered" evidence="1">
    <location>
        <begin position="376"/>
        <end position="425"/>
    </location>
</feature>
<proteinExistence type="predicted"/>
<feature type="compositionally biased region" description="Low complexity" evidence="1">
    <location>
        <begin position="605"/>
        <end position="619"/>
    </location>
</feature>
<reference evidence="2" key="1">
    <citation type="submission" date="2016-04" db="EMBL/GenBank/DDBJ databases">
        <authorList>
            <person name="Nguyen H.D."/>
            <person name="Samba Siva P."/>
            <person name="Cullis J."/>
            <person name="Levesque C.A."/>
            <person name="Hambleton S."/>
        </authorList>
    </citation>
    <scope>NUCLEOTIDE SEQUENCE</scope>
    <source>
        <strain evidence="2">DAOMC 236422</strain>
    </source>
</reference>
<evidence type="ECO:0000256" key="1">
    <source>
        <dbReference type="SAM" id="MobiDB-lite"/>
    </source>
</evidence>